<gene>
    <name evidence="1" type="primary">cinA</name>
    <name evidence="3" type="ORF">H8730_07215</name>
</gene>
<dbReference type="NCBIfam" id="TIGR00177">
    <property type="entry name" value="molyb_syn"/>
    <property type="match status" value="1"/>
</dbReference>
<dbReference type="Gene3D" id="3.40.980.10">
    <property type="entry name" value="MoaB/Mog-like domain"/>
    <property type="match status" value="1"/>
</dbReference>
<dbReference type="PANTHER" id="PTHR13939">
    <property type="entry name" value="NICOTINAMIDE-NUCLEOTIDE AMIDOHYDROLASE PNCC"/>
    <property type="match status" value="1"/>
</dbReference>
<dbReference type="InterPro" id="IPR036653">
    <property type="entry name" value="CinA-like_C"/>
</dbReference>
<dbReference type="PANTHER" id="PTHR13939:SF0">
    <property type="entry name" value="NMN AMIDOHYDROLASE-LIKE PROTEIN YFAY"/>
    <property type="match status" value="1"/>
</dbReference>
<dbReference type="SUPFAM" id="SSF53218">
    <property type="entry name" value="Molybdenum cofactor biosynthesis proteins"/>
    <property type="match status" value="1"/>
</dbReference>
<dbReference type="Pfam" id="PF02464">
    <property type="entry name" value="CinA"/>
    <property type="match status" value="1"/>
</dbReference>
<comment type="caution">
    <text evidence="3">The sequence shown here is derived from an EMBL/GenBank/DDBJ whole genome shotgun (WGS) entry which is preliminary data.</text>
</comment>
<dbReference type="Pfam" id="PF00994">
    <property type="entry name" value="MoCF_biosynth"/>
    <property type="match status" value="1"/>
</dbReference>
<dbReference type="Pfam" id="PF18146">
    <property type="entry name" value="CinA_KH"/>
    <property type="match status" value="1"/>
</dbReference>
<dbReference type="Gene3D" id="3.90.950.20">
    <property type="entry name" value="CinA-like"/>
    <property type="match status" value="1"/>
</dbReference>
<dbReference type="SMART" id="SM00852">
    <property type="entry name" value="MoCF_biosynth"/>
    <property type="match status" value="1"/>
</dbReference>
<proteinExistence type="inferred from homology"/>
<dbReference type="SUPFAM" id="SSF142433">
    <property type="entry name" value="CinA-like"/>
    <property type="match status" value="1"/>
</dbReference>
<protein>
    <recommendedName>
        <fullName evidence="1">Putative competence-damage inducible protein</fullName>
    </recommendedName>
</protein>
<dbReference type="NCBIfam" id="NF001813">
    <property type="entry name" value="PRK00549.1"/>
    <property type="match status" value="1"/>
</dbReference>
<dbReference type="InterPro" id="IPR001453">
    <property type="entry name" value="MoaB/Mog_dom"/>
</dbReference>
<dbReference type="Gene3D" id="3.30.70.2860">
    <property type="match status" value="1"/>
</dbReference>
<feature type="domain" description="MoaB/Mog" evidence="2">
    <location>
        <begin position="4"/>
        <end position="171"/>
    </location>
</feature>
<dbReference type="InterPro" id="IPR008135">
    <property type="entry name" value="Competence-induced_CinA"/>
</dbReference>
<comment type="similarity">
    <text evidence="1">Belongs to the CinA family.</text>
</comment>
<sequence length="413" mass="44875">MTAEIIAIGTEILLGDIVNTNASYLARELAALGINTYHQQVVGDNPQRVLEAFEEAYTRANLVLTTGGLGPTTDDLSKEMGARYFGVGLKEDPRARQNIEDILTKRKREITPNNWKQAMLPEGAEPLYNENGTAPGFILEMSGKMLIMMPGPPSEMKPMFDKQVKPFLAARSSAVMVSRTLHLCGVGESFVEHELKPMMDAMTNPTLAPYAKTGYVDLRITAKAQSQEEAAGMIHPVEEDIRKRFGSYVFGADGDTLEGALGQLLLDHNLKIATAESCTGGLLAGRLVNYPGISGAFEQGFITYSNEAKQKYLGVSEETLRLHGAVSWQTACEMARGAAEASGADVALSVTGIAGPEGGTPEKPVGLVYIGMYLLGDISYQECNYRKDRQGNRENTVVQAINMLRIALLEKFQ</sequence>
<dbReference type="NCBIfam" id="TIGR00199">
    <property type="entry name" value="PncC_domain"/>
    <property type="match status" value="1"/>
</dbReference>
<name>A0A926DU53_9FIRM</name>
<evidence type="ECO:0000313" key="4">
    <source>
        <dbReference type="Proteomes" id="UP000657006"/>
    </source>
</evidence>
<evidence type="ECO:0000259" key="2">
    <source>
        <dbReference type="SMART" id="SM00852"/>
    </source>
</evidence>
<evidence type="ECO:0000256" key="1">
    <source>
        <dbReference type="HAMAP-Rule" id="MF_00226"/>
    </source>
</evidence>
<dbReference type="CDD" id="cd00885">
    <property type="entry name" value="cinA"/>
    <property type="match status" value="1"/>
</dbReference>
<dbReference type="AlphaFoldDB" id="A0A926DU53"/>
<organism evidence="3 4">
    <name type="scientific">Bianquea renquensis</name>
    <dbReference type="NCBI Taxonomy" id="2763661"/>
    <lineage>
        <taxon>Bacteria</taxon>
        <taxon>Bacillati</taxon>
        <taxon>Bacillota</taxon>
        <taxon>Clostridia</taxon>
        <taxon>Eubacteriales</taxon>
        <taxon>Bianqueaceae</taxon>
        <taxon>Bianquea</taxon>
    </lineage>
</organism>
<evidence type="ECO:0000313" key="3">
    <source>
        <dbReference type="EMBL" id="MBC8543330.1"/>
    </source>
</evidence>
<dbReference type="InterPro" id="IPR041424">
    <property type="entry name" value="CinA_KH"/>
</dbReference>
<dbReference type="PIRSF" id="PIRSF006728">
    <property type="entry name" value="CinA"/>
    <property type="match status" value="1"/>
</dbReference>
<reference evidence="3" key="1">
    <citation type="submission" date="2020-08" db="EMBL/GenBank/DDBJ databases">
        <title>Genome public.</title>
        <authorList>
            <person name="Liu C."/>
            <person name="Sun Q."/>
        </authorList>
    </citation>
    <scope>NUCLEOTIDE SEQUENCE</scope>
    <source>
        <strain evidence="3">NSJ-32</strain>
    </source>
</reference>
<dbReference type="NCBIfam" id="TIGR00200">
    <property type="entry name" value="cinA_nterm"/>
    <property type="match status" value="1"/>
</dbReference>
<dbReference type="RefSeq" id="WP_177718184.1">
    <property type="nucleotide sequence ID" value="NZ_JACRSQ010000008.1"/>
</dbReference>
<keyword evidence="4" id="KW-1185">Reference proteome</keyword>
<dbReference type="InterPro" id="IPR036425">
    <property type="entry name" value="MoaB/Mog-like_dom_sf"/>
</dbReference>
<dbReference type="HAMAP" id="MF_00226_B">
    <property type="entry name" value="CinA_B"/>
    <property type="match status" value="1"/>
</dbReference>
<dbReference type="Proteomes" id="UP000657006">
    <property type="component" value="Unassembled WGS sequence"/>
</dbReference>
<dbReference type="InterPro" id="IPR008136">
    <property type="entry name" value="CinA_C"/>
</dbReference>
<dbReference type="EMBL" id="JACRSQ010000008">
    <property type="protein sequence ID" value="MBC8543330.1"/>
    <property type="molecule type" value="Genomic_DNA"/>
</dbReference>
<dbReference type="InterPro" id="IPR050101">
    <property type="entry name" value="CinA"/>
</dbReference>
<accession>A0A926DU53</accession>